<comment type="caution">
    <text evidence="1">The sequence shown here is derived from an EMBL/GenBank/DDBJ whole genome shotgun (WGS) entry which is preliminary data.</text>
</comment>
<evidence type="ECO:0000313" key="2">
    <source>
        <dbReference type="Proteomes" id="UP000030023"/>
    </source>
</evidence>
<accession>A0ABR4XSK7</accession>
<gene>
    <name evidence="1" type="ORF">Q757_00945</name>
</gene>
<proteinExistence type="predicted"/>
<dbReference type="EMBL" id="AXCV01000018">
    <property type="protein sequence ID" value="KGO32457.1"/>
    <property type="molecule type" value="Genomic_DNA"/>
</dbReference>
<sequence length="74" mass="8192">MTKDMPMPKFVHTLNSGAAMYHSQELPGANRIARVGTVAYGVEPSEGEMGPIDKLKPIFTLKSKLSFVKKHSCW</sequence>
<organism evidence="1 2">
    <name type="scientific">Oenococcus alcoholitolerans</name>
    <dbReference type="NCBI Taxonomy" id="931074"/>
    <lineage>
        <taxon>Bacteria</taxon>
        <taxon>Bacillati</taxon>
        <taxon>Bacillota</taxon>
        <taxon>Bacilli</taxon>
        <taxon>Lactobacillales</taxon>
        <taxon>Lactobacillaceae</taxon>
        <taxon>Oenococcus</taxon>
    </lineage>
</organism>
<dbReference type="Gene3D" id="2.40.37.10">
    <property type="entry name" value="Lyase, Ornithine Decarboxylase, Chain A, domain 1"/>
    <property type="match status" value="1"/>
</dbReference>
<name>A0ABR4XSK7_9LACO</name>
<keyword evidence="2" id="KW-1185">Reference proteome</keyword>
<dbReference type="Gene3D" id="3.20.20.10">
    <property type="entry name" value="Alanine racemase"/>
    <property type="match status" value="1"/>
</dbReference>
<dbReference type="InterPro" id="IPR029066">
    <property type="entry name" value="PLP-binding_barrel"/>
</dbReference>
<protein>
    <submittedName>
        <fullName evidence="1">Uncharacterized protein</fullName>
    </submittedName>
</protein>
<reference evidence="1 2" key="1">
    <citation type="journal article" date="2014" name="Antonie Van Leeuwenhoek">
        <title>Oenococcus alcoholitolerans sp. nov., a lactic acid bacteria isolated from cachaca and ethanol fermentation processes.</title>
        <authorList>
            <person name="Badotti F."/>
            <person name="Moreira A.P."/>
            <person name="Tonon L.A."/>
            <person name="de Lucena B.T."/>
            <person name="Gomes Fde C."/>
            <person name="Kruger R."/>
            <person name="Thompson C.C."/>
            <person name="de Morais M.A.Jr."/>
            <person name="Rosa C.A."/>
            <person name="Thompson F.L."/>
        </authorList>
    </citation>
    <scope>NUCLEOTIDE SEQUENCE [LARGE SCALE GENOMIC DNA]</scope>
    <source>
        <strain evidence="1 2">UFRJ-M7.2.18</strain>
    </source>
</reference>
<evidence type="ECO:0000313" key="1">
    <source>
        <dbReference type="EMBL" id="KGO32457.1"/>
    </source>
</evidence>
<dbReference type="Proteomes" id="UP000030023">
    <property type="component" value="Unassembled WGS sequence"/>
</dbReference>
<dbReference type="InterPro" id="IPR009006">
    <property type="entry name" value="Ala_racemase/Decarboxylase_C"/>
</dbReference>